<evidence type="ECO:0000313" key="3">
    <source>
        <dbReference type="Proteomes" id="UP000001817"/>
    </source>
</evidence>
<dbReference type="Gene3D" id="3.30.1780.10">
    <property type="entry name" value="ornithine cyclodeaminase, domain 1"/>
    <property type="match status" value="1"/>
</dbReference>
<feature type="compositionally biased region" description="Basic and acidic residues" evidence="1">
    <location>
        <begin position="50"/>
        <end position="67"/>
    </location>
</feature>
<feature type="region of interest" description="Disordered" evidence="1">
    <location>
        <begin position="31"/>
        <end position="91"/>
    </location>
</feature>
<organism evidence="2 3">
    <name type="scientific">Paraburkholderia xenovorans (strain LB400)</name>
    <dbReference type="NCBI Taxonomy" id="266265"/>
    <lineage>
        <taxon>Bacteria</taxon>
        <taxon>Pseudomonadati</taxon>
        <taxon>Pseudomonadota</taxon>
        <taxon>Betaproteobacteria</taxon>
        <taxon>Burkholderiales</taxon>
        <taxon>Burkholderiaceae</taxon>
        <taxon>Paraburkholderia</taxon>
    </lineage>
</organism>
<dbReference type="Proteomes" id="UP000001817">
    <property type="component" value="Chromosome 2"/>
</dbReference>
<dbReference type="EMBL" id="CP000271">
    <property type="protein sequence ID" value="ABE34203.1"/>
    <property type="molecule type" value="Genomic_DNA"/>
</dbReference>
<reference evidence="2 3" key="1">
    <citation type="journal article" date="2006" name="Proc. Natl. Acad. Sci. U.S.A.">
        <title>Burkholderia xenovorans LB400 harbors a multi-replicon, 9.73-Mbp genome shaped for versatility.</title>
        <authorList>
            <person name="Chain P.S."/>
            <person name="Denef V.J."/>
            <person name="Konstantinidis K.T."/>
            <person name="Vergez L.M."/>
            <person name="Agullo L."/>
            <person name="Reyes V.L."/>
            <person name="Hauser L."/>
            <person name="Cordova M."/>
            <person name="Gomez L."/>
            <person name="Gonzalez M."/>
            <person name="Land M."/>
            <person name="Lao V."/>
            <person name="Larimer F."/>
            <person name="LiPuma J.J."/>
            <person name="Mahenthiralingam E."/>
            <person name="Malfatti S.A."/>
            <person name="Marx C.J."/>
            <person name="Parnell J.J."/>
            <person name="Ramette A."/>
            <person name="Richardson P."/>
            <person name="Seeger M."/>
            <person name="Smith D."/>
            <person name="Spilker T."/>
            <person name="Sul W.J."/>
            <person name="Tsoi T.V."/>
            <person name="Ulrich L.E."/>
            <person name="Zhulin I.B."/>
            <person name="Tiedje J.M."/>
        </authorList>
    </citation>
    <scope>NUCLEOTIDE SEQUENCE [LARGE SCALE GENOMIC DNA]</scope>
    <source>
        <strain evidence="2 3">LB400</strain>
    </source>
</reference>
<gene>
    <name evidence="2" type="ORF">Bxe_B1765</name>
</gene>
<dbReference type="AlphaFoldDB" id="Q13NY6"/>
<dbReference type="InterPro" id="IPR053444">
    <property type="entry name" value="Pyr2C_reductase-like"/>
</dbReference>
<dbReference type="GO" id="GO:0008473">
    <property type="term" value="F:ornithine cyclodeaminase activity"/>
    <property type="evidence" value="ECO:0007669"/>
    <property type="project" value="UniProtKB-EC"/>
</dbReference>
<dbReference type="GO" id="GO:0005737">
    <property type="term" value="C:cytoplasm"/>
    <property type="evidence" value="ECO:0007669"/>
    <property type="project" value="TreeGrafter"/>
</dbReference>
<dbReference type="PANTHER" id="PTHR13812:SF19">
    <property type="entry name" value="KETIMINE REDUCTASE MU-CRYSTALLIN"/>
    <property type="match status" value="1"/>
</dbReference>
<proteinExistence type="predicted"/>
<sequence>MRHRTRHESNLCSACRQPDCDCSRFCRPGERRHPRRTDQGLPRRRHALLRRGDPQQREDHRLHEAACRRTQPRVPRDVQGSRQSRRQTRLAVMSARPACAIRPLDSRGVVESLVSDFRSRRMCDLREPGSRLPHSLLPRGARQTQPLAKDWNKLPMTRPTTQIFDAAATARLIPYAALVAALKRASIEYAQQRIASPERLVVPLNEGGIMLSMPATAPDLAIHKLVNVCPANGPRGLPTIHGKVMTFDADTGETLFILDGPIVTGRRTAAISMLGVETFAAAAPREFLLIGTGTQALNHLEAIGELFPEARVWVKGSAPARAEAFCAQHHDKAREIRPFTQDGAAIPESVDVVIALTTSRQPIYDEAARAERLVIGVGAFTPAMVEIGARTIAGSALFVDDEAGARHEAGDFIQAGVDWAQVGGIASVLGNPALRPQKEPVVFKSVGCAAWDLAACRVAREALSGG</sequence>
<dbReference type="InterPro" id="IPR036291">
    <property type="entry name" value="NAD(P)-bd_dom_sf"/>
</dbReference>
<dbReference type="Gene3D" id="3.40.50.720">
    <property type="entry name" value="NAD(P)-binding Rossmann-like Domain"/>
    <property type="match status" value="1"/>
</dbReference>
<dbReference type="SUPFAM" id="SSF51735">
    <property type="entry name" value="NAD(P)-binding Rossmann-fold domains"/>
    <property type="match status" value="1"/>
</dbReference>
<dbReference type="STRING" id="266265.Bxe_B1765"/>
<dbReference type="EC" id="4.3.1.12" evidence="2"/>
<dbReference type="Pfam" id="PF02423">
    <property type="entry name" value="OCD_Mu_crystall"/>
    <property type="match status" value="1"/>
</dbReference>
<dbReference type="eggNOG" id="COG2423">
    <property type="taxonomic scope" value="Bacteria"/>
</dbReference>
<dbReference type="KEGG" id="bxe:Bxe_B1765"/>
<dbReference type="InterPro" id="IPR003462">
    <property type="entry name" value="ODC_Mu_crystall"/>
</dbReference>
<evidence type="ECO:0000313" key="2">
    <source>
        <dbReference type="EMBL" id="ABE34203.1"/>
    </source>
</evidence>
<accession>Q13NY6</accession>
<keyword evidence="3" id="KW-1185">Reference proteome</keyword>
<name>Q13NY6_PARXL</name>
<dbReference type="PANTHER" id="PTHR13812">
    <property type="entry name" value="KETIMINE REDUCTASE MU-CRYSTALLIN"/>
    <property type="match status" value="1"/>
</dbReference>
<evidence type="ECO:0000256" key="1">
    <source>
        <dbReference type="SAM" id="MobiDB-lite"/>
    </source>
</evidence>
<dbReference type="NCBIfam" id="NF005603">
    <property type="entry name" value="PRK07340.1"/>
    <property type="match status" value="1"/>
</dbReference>
<keyword evidence="2" id="KW-0456">Lyase</keyword>
<protein>
    <submittedName>
        <fullName evidence="2">Ornithine cyclodeaminase</fullName>
        <ecNumber evidence="2">4.3.1.12</ecNumber>
    </submittedName>
</protein>
<dbReference type="InterPro" id="IPR023401">
    <property type="entry name" value="ODC_N"/>
</dbReference>
<dbReference type="NCBIfam" id="NF045512">
    <property type="entry name" value="PyrPipCarbRedLhpI"/>
    <property type="match status" value="1"/>
</dbReference>